<reference evidence="1" key="1">
    <citation type="journal article" date="2019" name="Environ. Microbiol.">
        <title>Fungal ecological strategies reflected in gene transcription - a case study of two litter decomposers.</title>
        <authorList>
            <person name="Barbi F."/>
            <person name="Kohler A."/>
            <person name="Barry K."/>
            <person name="Baskaran P."/>
            <person name="Daum C."/>
            <person name="Fauchery L."/>
            <person name="Ihrmark K."/>
            <person name="Kuo A."/>
            <person name="LaButti K."/>
            <person name="Lipzen A."/>
            <person name="Morin E."/>
            <person name="Grigoriev I.V."/>
            <person name="Henrissat B."/>
            <person name="Lindahl B."/>
            <person name="Martin F."/>
        </authorList>
    </citation>
    <scope>NUCLEOTIDE SEQUENCE</scope>
    <source>
        <strain evidence="1">JB14</strain>
    </source>
</reference>
<dbReference type="InterPro" id="IPR045010">
    <property type="entry name" value="MDR_fam"/>
</dbReference>
<dbReference type="PANTHER" id="PTHR43205:SF7">
    <property type="entry name" value="PROSTAGLANDIN REDUCTASE 1"/>
    <property type="match status" value="1"/>
</dbReference>
<sequence length="267" mass="28312">MAPVSNPRIIYAEVVTNEKPIPAEHLVYDESKSIDIDSVLLNGGFLTKSLVLSQIFKQEDWSPETFDMDSFGVAGCTRSSGVLGSPGLSGYCGFEALADAKAGETLFVSSGASGVGSMVIQLAKIKGYESLILVPQTHLGSLSSVNSSLKVISSVGKTLAAIDSRLVLQATALDARVIVCGMISEYSSPYNARILTSSTNGVSLFLAELRPKFLPQFLKDVPMWVAQGKLTSTEVVYQGIESSAQAFYDMLTGGDDVASGKRVILVP</sequence>
<dbReference type="GO" id="GO:0016628">
    <property type="term" value="F:oxidoreductase activity, acting on the CH-CH group of donors, NAD or NADP as acceptor"/>
    <property type="evidence" value="ECO:0007669"/>
    <property type="project" value="InterPro"/>
</dbReference>
<protein>
    <recommendedName>
        <fullName evidence="3">NAD(P)-binding protein</fullName>
    </recommendedName>
</protein>
<dbReference type="InterPro" id="IPR036291">
    <property type="entry name" value="NAD(P)-bd_dom_sf"/>
</dbReference>
<accession>A0A6A4HT27</accession>
<proteinExistence type="predicted"/>
<evidence type="ECO:0000313" key="2">
    <source>
        <dbReference type="Proteomes" id="UP000799118"/>
    </source>
</evidence>
<evidence type="ECO:0000313" key="1">
    <source>
        <dbReference type="EMBL" id="KAE9402332.1"/>
    </source>
</evidence>
<keyword evidence="2" id="KW-1185">Reference proteome</keyword>
<dbReference type="Proteomes" id="UP000799118">
    <property type="component" value="Unassembled WGS sequence"/>
</dbReference>
<gene>
    <name evidence="1" type="ORF">BT96DRAFT_937290</name>
</gene>
<organism evidence="1 2">
    <name type="scientific">Gymnopus androsaceus JB14</name>
    <dbReference type="NCBI Taxonomy" id="1447944"/>
    <lineage>
        <taxon>Eukaryota</taxon>
        <taxon>Fungi</taxon>
        <taxon>Dikarya</taxon>
        <taxon>Basidiomycota</taxon>
        <taxon>Agaricomycotina</taxon>
        <taxon>Agaricomycetes</taxon>
        <taxon>Agaricomycetidae</taxon>
        <taxon>Agaricales</taxon>
        <taxon>Marasmiineae</taxon>
        <taxon>Omphalotaceae</taxon>
        <taxon>Gymnopus</taxon>
    </lineage>
</organism>
<dbReference type="SUPFAM" id="SSF51735">
    <property type="entry name" value="NAD(P)-binding Rossmann-fold domains"/>
    <property type="match status" value="1"/>
</dbReference>
<dbReference type="PANTHER" id="PTHR43205">
    <property type="entry name" value="PROSTAGLANDIN REDUCTASE"/>
    <property type="match status" value="1"/>
</dbReference>
<name>A0A6A4HT27_9AGAR</name>
<dbReference type="EMBL" id="ML769436">
    <property type="protein sequence ID" value="KAE9402332.1"/>
    <property type="molecule type" value="Genomic_DNA"/>
</dbReference>
<dbReference type="AlphaFoldDB" id="A0A6A4HT27"/>
<evidence type="ECO:0008006" key="3">
    <source>
        <dbReference type="Google" id="ProtNLM"/>
    </source>
</evidence>
<dbReference type="OrthoDB" id="809632at2759"/>
<dbReference type="Gene3D" id="3.40.50.720">
    <property type="entry name" value="NAD(P)-binding Rossmann-like Domain"/>
    <property type="match status" value="2"/>
</dbReference>